<dbReference type="EMBL" id="JAIPUX010005290">
    <property type="protein sequence ID" value="KAH0616498.1"/>
    <property type="molecule type" value="Genomic_DNA"/>
</dbReference>
<feature type="region of interest" description="Disordered" evidence="2">
    <location>
        <begin position="122"/>
        <end position="189"/>
    </location>
</feature>
<feature type="compositionally biased region" description="Basic residues" evidence="2">
    <location>
        <begin position="146"/>
        <end position="159"/>
    </location>
</feature>
<evidence type="ECO:0008006" key="5">
    <source>
        <dbReference type="Google" id="ProtNLM"/>
    </source>
</evidence>
<evidence type="ECO:0000256" key="2">
    <source>
        <dbReference type="SAM" id="MobiDB-lite"/>
    </source>
</evidence>
<proteinExistence type="predicted"/>
<dbReference type="PANTHER" id="PTHR14484:SF1">
    <property type="entry name" value="COILED-COIL DOMAIN-CONTAINING PROTEIN 71L"/>
    <property type="match status" value="1"/>
</dbReference>
<feature type="compositionally biased region" description="Gly residues" evidence="2">
    <location>
        <begin position="122"/>
        <end position="132"/>
    </location>
</feature>
<dbReference type="PANTHER" id="PTHR14484">
    <property type="entry name" value="COILED-COIL DOMAIN-CONTAINING PROTEIN 71"/>
    <property type="match status" value="1"/>
</dbReference>
<gene>
    <name evidence="3" type="ORF">JD844_027638</name>
</gene>
<name>A0ABQ7SGL7_PHRPL</name>
<accession>A0ABQ7SGL7</accession>
<dbReference type="InterPro" id="IPR026695">
    <property type="entry name" value="Ccdc71/71L"/>
</dbReference>
<dbReference type="Proteomes" id="UP000826234">
    <property type="component" value="Unassembled WGS sequence"/>
</dbReference>
<keyword evidence="4" id="KW-1185">Reference proteome</keyword>
<keyword evidence="1" id="KW-0597">Phosphoprotein</keyword>
<evidence type="ECO:0000256" key="1">
    <source>
        <dbReference type="ARBA" id="ARBA00022553"/>
    </source>
</evidence>
<sequence>MKPGGAAVAEEAERTATATATAKGPSSAAAACVAVPPEAPPASAAEKVVHSRSQVLFLGGTKALGDAFKLLVPKSTEFMSSDAELWDFLCSLKHEFSPVILRSKDVYGYASCRAVVPEASPGGGRGGGGGGTAAAAMALGGGRRERPWRRAAARGRRLRGGGGGTKRAAKKPRGGGGEAPRKEKEAAPEVCVALPPPLSPRTAFEGRSLEEIWRAATPALSAAAASSSFPTIKVRGNVWNRRSLEAIRRKAQRILRVDLAPRVRLRRFPVIGC</sequence>
<feature type="region of interest" description="Disordered" evidence="2">
    <location>
        <begin position="1"/>
        <end position="26"/>
    </location>
</feature>
<comment type="caution">
    <text evidence="3">The sequence shown here is derived from an EMBL/GenBank/DDBJ whole genome shotgun (WGS) entry which is preliminary data.</text>
</comment>
<protein>
    <recommendedName>
        <fullName evidence="5">Coiled-coil domain-containing protein 71L</fullName>
    </recommendedName>
</protein>
<organism evidence="3 4">
    <name type="scientific">Phrynosoma platyrhinos</name>
    <name type="common">Desert horned lizard</name>
    <dbReference type="NCBI Taxonomy" id="52577"/>
    <lineage>
        <taxon>Eukaryota</taxon>
        <taxon>Metazoa</taxon>
        <taxon>Chordata</taxon>
        <taxon>Craniata</taxon>
        <taxon>Vertebrata</taxon>
        <taxon>Euteleostomi</taxon>
        <taxon>Lepidosauria</taxon>
        <taxon>Squamata</taxon>
        <taxon>Bifurcata</taxon>
        <taxon>Unidentata</taxon>
        <taxon>Episquamata</taxon>
        <taxon>Toxicofera</taxon>
        <taxon>Iguania</taxon>
        <taxon>Phrynosomatidae</taxon>
        <taxon>Phrynosomatinae</taxon>
        <taxon>Phrynosoma</taxon>
    </lineage>
</organism>
<evidence type="ECO:0000313" key="3">
    <source>
        <dbReference type="EMBL" id="KAH0616498.1"/>
    </source>
</evidence>
<reference evidence="3 4" key="1">
    <citation type="journal article" date="2022" name="Gigascience">
        <title>A chromosome-level genome assembly and annotation of the desert horned lizard, Phrynosoma platyrhinos, provides insight into chromosomal rearrangements among reptiles.</title>
        <authorList>
            <person name="Koochekian N."/>
            <person name="Ascanio A."/>
            <person name="Farleigh K."/>
            <person name="Card D.C."/>
            <person name="Schield D.R."/>
            <person name="Castoe T.A."/>
            <person name="Jezkova T."/>
        </authorList>
    </citation>
    <scope>NUCLEOTIDE SEQUENCE [LARGE SCALE GENOMIC DNA]</scope>
    <source>
        <strain evidence="3">NK-2021</strain>
    </source>
</reference>
<dbReference type="Pfam" id="PF15374">
    <property type="entry name" value="CCDC71L"/>
    <property type="match status" value="1"/>
</dbReference>
<evidence type="ECO:0000313" key="4">
    <source>
        <dbReference type="Proteomes" id="UP000826234"/>
    </source>
</evidence>